<keyword evidence="1" id="KW-0479">Metal-binding</keyword>
<proteinExistence type="predicted"/>
<evidence type="ECO:0000259" key="3">
    <source>
        <dbReference type="PROSITE" id="PS50157"/>
    </source>
</evidence>
<feature type="compositionally biased region" description="Polar residues" evidence="2">
    <location>
        <begin position="578"/>
        <end position="594"/>
    </location>
</feature>
<dbReference type="Pfam" id="PF12874">
    <property type="entry name" value="zf-met"/>
    <property type="match status" value="1"/>
</dbReference>
<dbReference type="SUPFAM" id="SSF57667">
    <property type="entry name" value="beta-beta-alpha zinc fingers"/>
    <property type="match status" value="3"/>
</dbReference>
<dbReference type="Pfam" id="PF13912">
    <property type="entry name" value="zf-C2H2_6"/>
    <property type="match status" value="1"/>
</dbReference>
<dbReference type="EMBL" id="GEDC01006336">
    <property type="protein sequence ID" value="JAS30962.1"/>
    <property type="molecule type" value="Transcribed_RNA"/>
</dbReference>
<dbReference type="Pfam" id="PF00096">
    <property type="entry name" value="zf-C2H2"/>
    <property type="match status" value="2"/>
</dbReference>
<dbReference type="PROSITE" id="PS50157">
    <property type="entry name" value="ZINC_FINGER_C2H2_2"/>
    <property type="match status" value="6"/>
</dbReference>
<dbReference type="AlphaFoldDB" id="A0A1B6DZ53"/>
<evidence type="ECO:0000256" key="2">
    <source>
        <dbReference type="SAM" id="MobiDB-lite"/>
    </source>
</evidence>
<dbReference type="Gene3D" id="3.30.160.60">
    <property type="entry name" value="Classic Zinc Finger"/>
    <property type="match status" value="4"/>
</dbReference>
<feature type="domain" description="C2H2-type" evidence="3">
    <location>
        <begin position="199"/>
        <end position="227"/>
    </location>
</feature>
<feature type="region of interest" description="Disordered" evidence="2">
    <location>
        <begin position="578"/>
        <end position="601"/>
    </location>
</feature>
<organism evidence="4">
    <name type="scientific">Clastoptera arizonana</name>
    <name type="common">Arizona spittle bug</name>
    <dbReference type="NCBI Taxonomy" id="38151"/>
    <lineage>
        <taxon>Eukaryota</taxon>
        <taxon>Metazoa</taxon>
        <taxon>Ecdysozoa</taxon>
        <taxon>Arthropoda</taxon>
        <taxon>Hexapoda</taxon>
        <taxon>Insecta</taxon>
        <taxon>Pterygota</taxon>
        <taxon>Neoptera</taxon>
        <taxon>Paraneoptera</taxon>
        <taxon>Hemiptera</taxon>
        <taxon>Auchenorrhyncha</taxon>
        <taxon>Cercopoidea</taxon>
        <taxon>Clastopteridae</taxon>
        <taxon>Clastoptera</taxon>
    </lineage>
</organism>
<sequence>MLFSKIFVCSLCDIKFYSKQNLRRHRINVHKVTIIKNKSQGKFKCNVCNAGFSCKGNLNRHIREQHVSTSDEAVKITCPACNKCFRRTENLIYHINSRHDGQSGVCPKCNETFPDVHVLCKHECQGEFNYIDKSQDKSQNDVSQGEFNYNDKSQDKLQNIGSKGKFICNVCNASLSSKKSLERHCREQHVSMNDAAVRISCPVCDKSFRRFENLINHLKCRHYGQSGVCSTCNETFPSIHLLYKHNQDKHSSKVQKKESEANFHCNQCNNSYTKKFNLNKHMDKVHNINLIKRPPSKVCPLCDAVFQTIPILEKHLVENHNIQLKEEYLYFDSFEEFNNWKKDIEKEDLAFFPMKNSINNRTYYACHRSGISKGTDKCLRLKSTPPSVKTGKNCTARIIARSEEGYIKVYCQRTHVGHAQSIKYLRLTKEERDELAEKYKRGMTIDSILDDIRESASIENMGRKHLVNKRDLYNIVRDYKLGKDVQKIDEDEDSVNMWEEEQNSLGENSPSSFEEIETTEILDESQDAPVYIDNSASLLTRIETLLNSAQSITKTLNEEVLPEAVHRIEDFVEFLRQNQTDPESASSIPTSPRTINKLADS</sequence>
<evidence type="ECO:0000313" key="4">
    <source>
        <dbReference type="EMBL" id="JAS30962.1"/>
    </source>
</evidence>
<gene>
    <name evidence="4" type="ORF">g.26449</name>
</gene>
<keyword evidence="1" id="KW-0862">Zinc</keyword>
<dbReference type="InterPro" id="IPR036236">
    <property type="entry name" value="Znf_C2H2_sf"/>
</dbReference>
<dbReference type="InterPro" id="IPR052797">
    <property type="entry name" value="RegFact_GeneExpr_CellDeath"/>
</dbReference>
<keyword evidence="1" id="KW-0863">Zinc-finger</keyword>
<reference evidence="4" key="1">
    <citation type="submission" date="2015-12" db="EMBL/GenBank/DDBJ databases">
        <title>De novo transcriptome assembly of four potential Pierce s Disease insect vectors from Arizona vineyards.</title>
        <authorList>
            <person name="Tassone E.E."/>
        </authorList>
    </citation>
    <scope>NUCLEOTIDE SEQUENCE</scope>
</reference>
<feature type="domain" description="C2H2-type" evidence="3">
    <location>
        <begin position="7"/>
        <end position="30"/>
    </location>
</feature>
<dbReference type="Pfam" id="PF13894">
    <property type="entry name" value="zf-C2H2_4"/>
    <property type="match status" value="1"/>
</dbReference>
<dbReference type="PANTHER" id="PTHR33936">
    <property type="entry name" value="PROTEIN CBG17840"/>
    <property type="match status" value="1"/>
</dbReference>
<feature type="domain" description="C2H2-type" evidence="3">
    <location>
        <begin position="43"/>
        <end position="71"/>
    </location>
</feature>
<dbReference type="GO" id="GO:0008270">
    <property type="term" value="F:zinc ion binding"/>
    <property type="evidence" value="ECO:0007669"/>
    <property type="project" value="UniProtKB-KW"/>
</dbReference>
<name>A0A1B6DZ53_9HEMI</name>
<dbReference type="InterPro" id="IPR013087">
    <property type="entry name" value="Znf_C2H2_type"/>
</dbReference>
<evidence type="ECO:0000256" key="1">
    <source>
        <dbReference type="PROSITE-ProRule" id="PRU00042"/>
    </source>
</evidence>
<feature type="domain" description="C2H2-type" evidence="3">
    <location>
        <begin position="166"/>
        <end position="194"/>
    </location>
</feature>
<dbReference type="PANTHER" id="PTHR33936:SF24">
    <property type="entry name" value="C2H2-TYPE DOMAIN-CONTAINING PROTEIN"/>
    <property type="match status" value="1"/>
</dbReference>
<feature type="domain" description="C2H2-type" evidence="3">
    <location>
        <begin position="76"/>
        <end position="104"/>
    </location>
</feature>
<protein>
    <recommendedName>
        <fullName evidence="3">C2H2-type domain-containing protein</fullName>
    </recommendedName>
</protein>
<dbReference type="PROSITE" id="PS00028">
    <property type="entry name" value="ZINC_FINGER_C2H2_1"/>
    <property type="match status" value="8"/>
</dbReference>
<dbReference type="SMART" id="SM00355">
    <property type="entry name" value="ZnF_C2H2"/>
    <property type="match status" value="9"/>
</dbReference>
<accession>A0A1B6DZ53</accession>
<feature type="domain" description="C2H2-type" evidence="3">
    <location>
        <begin position="263"/>
        <end position="286"/>
    </location>
</feature>